<feature type="domain" description="RNA polymerase III Rpc82 C -terminal" evidence="10">
    <location>
        <begin position="144"/>
        <end position="360"/>
    </location>
</feature>
<feature type="domain" description="RNA polymerase III subunit RPC82-related helix-turn-helix" evidence="11">
    <location>
        <begin position="8"/>
        <end position="65"/>
    </location>
</feature>
<dbReference type="InterPro" id="IPR013197">
    <property type="entry name" value="RNA_pol_III_RPC82-rel_HTH"/>
</dbReference>
<dbReference type="PANTHER" id="PTHR12949">
    <property type="entry name" value="RNA POLYMERASE III DNA DIRECTED -RELATED"/>
    <property type="match status" value="1"/>
</dbReference>
<evidence type="ECO:0000259" key="11">
    <source>
        <dbReference type="Pfam" id="PF08221"/>
    </source>
</evidence>
<keyword evidence="5 9" id="KW-0240">DNA-directed RNA polymerase</keyword>
<evidence type="ECO:0000256" key="5">
    <source>
        <dbReference type="ARBA" id="ARBA00022478"/>
    </source>
</evidence>
<dbReference type="InterPro" id="IPR036390">
    <property type="entry name" value="WH_DNA-bd_sf"/>
</dbReference>
<evidence type="ECO:0000259" key="10">
    <source>
        <dbReference type="Pfam" id="PF05645"/>
    </source>
</evidence>
<dbReference type="Proteomes" id="UP000615446">
    <property type="component" value="Unassembled WGS sequence"/>
</dbReference>
<dbReference type="GO" id="GO:0006351">
    <property type="term" value="P:DNA-templated transcription"/>
    <property type="evidence" value="ECO:0007669"/>
    <property type="project" value="InterPro"/>
</dbReference>
<dbReference type="Pfam" id="PF08221">
    <property type="entry name" value="HTH_9"/>
    <property type="match status" value="1"/>
</dbReference>
<comment type="similarity">
    <text evidence="2 9">Belongs to the RNA polymerase beta chain family.</text>
</comment>
<dbReference type="Pfam" id="PF05645">
    <property type="entry name" value="RNA_pol_Rpc82"/>
    <property type="match status" value="1"/>
</dbReference>
<comment type="caution">
    <text evidence="13">The sequence shown here is derived from an EMBL/GenBank/DDBJ whole genome shotgun (WGS) entry which is preliminary data.</text>
</comment>
<evidence type="ECO:0000313" key="13">
    <source>
        <dbReference type="EMBL" id="GET02371.1"/>
    </source>
</evidence>
<evidence type="ECO:0000256" key="4">
    <source>
        <dbReference type="ARBA" id="ARBA00016689"/>
    </source>
</evidence>
<evidence type="ECO:0000313" key="14">
    <source>
        <dbReference type="Proteomes" id="UP000615446"/>
    </source>
</evidence>
<evidence type="ECO:0000256" key="3">
    <source>
        <dbReference type="ARBA" id="ARBA00011206"/>
    </source>
</evidence>
<evidence type="ECO:0000256" key="9">
    <source>
        <dbReference type="RuleBase" id="RU367076"/>
    </source>
</evidence>
<accession>A0A8H3MCW6</accession>
<comment type="function">
    <text evidence="8 9">DNA-dependent RNA polymerase catalyzes the transcription of DNA into RNA using the four ribonucleoside triphosphates as substrates. Specific core component of RNA polymerase III which synthesizes small RNAs, such as 5S rRNA and tRNAs.</text>
</comment>
<evidence type="ECO:0000256" key="2">
    <source>
        <dbReference type="ARBA" id="ARBA00006835"/>
    </source>
</evidence>
<dbReference type="OrthoDB" id="272392at2759"/>
<evidence type="ECO:0000256" key="8">
    <source>
        <dbReference type="ARBA" id="ARBA00025127"/>
    </source>
</evidence>
<evidence type="ECO:0000256" key="6">
    <source>
        <dbReference type="ARBA" id="ARBA00023163"/>
    </source>
</evidence>
<dbReference type="AlphaFoldDB" id="A0A8H3MCW6"/>
<sequence length="612" mass="71525">MAQALLRLCCYIIRDDFGPIIEEVAKVLLQKGRLPLASISKFSKQSIPKTRECLFVLIQHNLVYWAETRESSRNSIHYSIDQNEVLARVNFGIYVKYANEWVRHRGADEITYYMLLNGKGTFNGFIEDRNISKRTNKYKELKTTFKKIVERRYLIPVRVTDSKSAQDKASEAEQRELAKVTNFIPTKKQMAEVKAKLAAVTDDDSVATGSKRKINFDNIERPTKQQKGEDPIDENQYYRVNYEKFNAKSRNRQIIEFVKTQINQSASIIAKVILDIVDDEKPNDVESYAISAQRIIRSVPVEKTDLFNQQMQSARRGVTREILIKQYLDYLVEYDDILRKKDENMGGMYIVRYNEICESLKKEVFEDVIMEKYGFKGLRIVRLLYEKGKLDEKAIVNLTLMNPLEVRQKLTELMSGGFVQIQEVPRSADRAPSRTFYLWDIDYKRCYDVLLNNYYQTLANIHQVRFDYESGASRLLEKKEKEDALRQLNKNSNIQLLNETERKKLHELEQILTQLDTVQLRIVQNKICSISTKHSLGLEKIGNMRRFFSEFMHCFSLVFVRHLSSKTFSMPIICDNFVFCSLLVAGNHWNLKSQLGSEKERQEKVEVNEINE</sequence>
<proteinExistence type="inferred from homology"/>
<dbReference type="InterPro" id="IPR008806">
    <property type="entry name" value="RNA_pol_III_Rpc82_C"/>
</dbReference>
<dbReference type="SUPFAM" id="SSF46785">
    <property type="entry name" value="Winged helix' DNA-binding domain"/>
    <property type="match status" value="1"/>
</dbReference>
<evidence type="ECO:0000259" key="12">
    <source>
        <dbReference type="Pfam" id="PF22536"/>
    </source>
</evidence>
<dbReference type="InterPro" id="IPR039748">
    <property type="entry name" value="RPC3"/>
</dbReference>
<evidence type="ECO:0000256" key="1">
    <source>
        <dbReference type="ARBA" id="ARBA00004123"/>
    </source>
</evidence>
<reference evidence="13" key="1">
    <citation type="submission" date="2019-10" db="EMBL/GenBank/DDBJ databases">
        <title>Conservation and host-specific expression of non-tandemly repeated heterogenous ribosome RNA gene in arbuscular mycorrhizal fungi.</title>
        <authorList>
            <person name="Maeda T."/>
            <person name="Kobayashi Y."/>
            <person name="Nakagawa T."/>
            <person name="Ezawa T."/>
            <person name="Yamaguchi K."/>
            <person name="Bino T."/>
            <person name="Nishimoto Y."/>
            <person name="Shigenobu S."/>
            <person name="Kawaguchi M."/>
        </authorList>
    </citation>
    <scope>NUCLEOTIDE SEQUENCE</scope>
    <source>
        <strain evidence="13">HR1</strain>
    </source>
</reference>
<dbReference type="Gene3D" id="1.10.10.10">
    <property type="entry name" value="Winged helix-like DNA-binding domain superfamily/Winged helix DNA-binding domain"/>
    <property type="match status" value="3"/>
</dbReference>
<feature type="domain" description="DNA-directed RNA polymerase III subunit RPC3 winged-helix" evidence="12">
    <location>
        <begin position="366"/>
        <end position="441"/>
    </location>
</feature>
<comment type="subunit">
    <text evidence="3 9">Component of the RNA polymerase III (Pol III) complex consisting of 17 subunits.</text>
</comment>
<organism evidence="13 14">
    <name type="scientific">Rhizophagus clarus</name>
    <dbReference type="NCBI Taxonomy" id="94130"/>
    <lineage>
        <taxon>Eukaryota</taxon>
        <taxon>Fungi</taxon>
        <taxon>Fungi incertae sedis</taxon>
        <taxon>Mucoromycota</taxon>
        <taxon>Glomeromycotina</taxon>
        <taxon>Glomeromycetes</taxon>
        <taxon>Glomerales</taxon>
        <taxon>Glomeraceae</taxon>
        <taxon>Rhizophagus</taxon>
    </lineage>
</organism>
<dbReference type="InterPro" id="IPR036388">
    <property type="entry name" value="WH-like_DNA-bd_sf"/>
</dbReference>
<name>A0A8H3MCW6_9GLOM</name>
<comment type="subcellular location">
    <subcellularLocation>
        <location evidence="1 9">Nucleus</location>
    </subcellularLocation>
</comment>
<dbReference type="Pfam" id="PF22536">
    <property type="entry name" value="WHD_POLR3C"/>
    <property type="match status" value="1"/>
</dbReference>
<dbReference type="InterPro" id="IPR055207">
    <property type="entry name" value="POLR3C_WHD"/>
</dbReference>
<dbReference type="EMBL" id="BLAL01000307">
    <property type="protein sequence ID" value="GET02371.1"/>
    <property type="molecule type" value="Genomic_DNA"/>
</dbReference>
<keyword evidence="6 9" id="KW-0804">Transcription</keyword>
<dbReference type="GO" id="GO:0005666">
    <property type="term" value="C:RNA polymerase III complex"/>
    <property type="evidence" value="ECO:0007669"/>
    <property type="project" value="UniProtKB-UniRule"/>
</dbReference>
<evidence type="ECO:0000256" key="7">
    <source>
        <dbReference type="ARBA" id="ARBA00023242"/>
    </source>
</evidence>
<dbReference type="PANTHER" id="PTHR12949:SF0">
    <property type="entry name" value="DNA-DIRECTED RNA POLYMERASE III SUBUNIT RPC3"/>
    <property type="match status" value="1"/>
</dbReference>
<keyword evidence="7 9" id="KW-0539">Nucleus</keyword>
<dbReference type="GO" id="GO:0003697">
    <property type="term" value="F:single-stranded DNA binding"/>
    <property type="evidence" value="ECO:0007669"/>
    <property type="project" value="UniProtKB-UniRule"/>
</dbReference>
<gene>
    <name evidence="13" type="ORF">RCL2_002875500</name>
</gene>
<protein>
    <recommendedName>
        <fullName evidence="4 9">DNA-directed RNA polymerase III subunit RPC3</fullName>
        <shortName evidence="9">RNA polymerase III subunit C3</shortName>
    </recommendedName>
</protein>